<gene>
    <name evidence="1" type="ORF">DSO57_1039630</name>
</gene>
<keyword evidence="2" id="KW-1185">Reference proteome</keyword>
<accession>A0ACC2TVL2</accession>
<reference evidence="1" key="1">
    <citation type="submission" date="2022-04" db="EMBL/GenBank/DDBJ databases">
        <title>Genome of the entomopathogenic fungus Entomophthora muscae.</title>
        <authorList>
            <person name="Elya C."/>
            <person name="Lovett B.R."/>
            <person name="Lee E."/>
            <person name="Macias A.M."/>
            <person name="Hajek A.E."/>
            <person name="De Bivort B.L."/>
            <person name="Kasson M.T."/>
            <person name="De Fine Licht H.H."/>
            <person name="Stajich J.E."/>
        </authorList>
    </citation>
    <scope>NUCLEOTIDE SEQUENCE</scope>
    <source>
        <strain evidence="1">Berkeley</strain>
    </source>
</reference>
<dbReference type="Proteomes" id="UP001165960">
    <property type="component" value="Unassembled WGS sequence"/>
</dbReference>
<proteinExistence type="predicted"/>
<sequence>MDCEYCLKAISESYFFTCRECNKTVHLFCARPEISGQEDASPFLCKFCISNVNFDAMNDEPLNTSEPETFNGLSTSQSTPKYTNPNDFFHMGEKVYYGKTNSQKAICKLCFPVKPSVEPRYGFYNVSKGSKKSLIHHLQKQHPEEFQKIDTFWCKKRKRSEESTAVGLSEINSQEDLVHQVMIWIIRAGMPFSVVEDPILRNILEEYTNHLDGRKSRKAFPEGNYFQDQLPKIHKAYEQEKRLLLKQIDTKIAVTTDIWTSVDSKSFIGFTAYWITPEFVLRRLLLAFIPFPEKYTSQTILDKYLEVVQKYSLSERISAITLDNALPNTKFIELVKPIGLYSKFFDKKENFHLRCLAHVFHLAAQTLIQGINGLEMKGEPTLQVFLTEAKVETQGYLANLVGNNQDYPDCVQNVAPGKFNLFSSLRKLILKIRSSEKLLQMLHLHQKENSIRQTEPILNTKAHWNSTYTMLKWAVENKKAIEKIATKEEKGTLEWDLFKQLVLLLEAFDSTTSLVCPSKSCSLSSGLISMIDTSKLLNDQLTSISNEHQLYWPLKQAQEKIQKYFSFYLSDIYLIAIVLDPAYKLYYFEHYVPELYLKADQAIKNIFQEFQSEQLNGPAQETYVPVAVTKREKFVLNQKRQQSQKNLGELALYLNTEVTSTYILLFWKENAVKYPTLSKIARHIFACQATSGASEQEFNGAVDIFGVKKGHMLAETFSQLKETQTILKNDYEIKIV</sequence>
<dbReference type="EMBL" id="QTSX02002145">
    <property type="protein sequence ID" value="KAJ9078552.1"/>
    <property type="molecule type" value="Genomic_DNA"/>
</dbReference>
<evidence type="ECO:0000313" key="2">
    <source>
        <dbReference type="Proteomes" id="UP001165960"/>
    </source>
</evidence>
<comment type="caution">
    <text evidence="1">The sequence shown here is derived from an EMBL/GenBank/DDBJ whole genome shotgun (WGS) entry which is preliminary data.</text>
</comment>
<organism evidence="1 2">
    <name type="scientific">Entomophthora muscae</name>
    <dbReference type="NCBI Taxonomy" id="34485"/>
    <lineage>
        <taxon>Eukaryota</taxon>
        <taxon>Fungi</taxon>
        <taxon>Fungi incertae sedis</taxon>
        <taxon>Zoopagomycota</taxon>
        <taxon>Entomophthoromycotina</taxon>
        <taxon>Entomophthoromycetes</taxon>
        <taxon>Entomophthorales</taxon>
        <taxon>Entomophthoraceae</taxon>
        <taxon>Entomophthora</taxon>
    </lineage>
</organism>
<name>A0ACC2TVL2_9FUNG</name>
<evidence type="ECO:0000313" key="1">
    <source>
        <dbReference type="EMBL" id="KAJ9078552.1"/>
    </source>
</evidence>
<protein>
    <submittedName>
        <fullName evidence="1">Uncharacterized protein</fullName>
    </submittedName>
</protein>